<organism evidence="8">
    <name type="scientific">Arcella intermedia</name>
    <dbReference type="NCBI Taxonomy" id="1963864"/>
    <lineage>
        <taxon>Eukaryota</taxon>
        <taxon>Amoebozoa</taxon>
        <taxon>Tubulinea</taxon>
        <taxon>Elardia</taxon>
        <taxon>Arcellinida</taxon>
        <taxon>Sphaerothecina</taxon>
        <taxon>Arcellidae</taxon>
        <taxon>Arcella</taxon>
    </lineage>
</organism>
<dbReference type="Gene3D" id="1.10.10.10">
    <property type="entry name" value="Winged helix-like DNA-binding domain superfamily/Winged helix DNA-binding domain"/>
    <property type="match status" value="1"/>
</dbReference>
<comment type="similarity">
    <text evidence="2">Belongs to the HOP2 family.</text>
</comment>
<evidence type="ECO:0000259" key="7">
    <source>
        <dbReference type="Pfam" id="PF07106"/>
    </source>
</evidence>
<dbReference type="InterPro" id="IPR010776">
    <property type="entry name" value="Hop2_WH_dom"/>
</dbReference>
<dbReference type="GO" id="GO:0000709">
    <property type="term" value="P:meiotic joint molecule formation"/>
    <property type="evidence" value="ECO:0007669"/>
    <property type="project" value="TreeGrafter"/>
</dbReference>
<dbReference type="GO" id="GO:0007129">
    <property type="term" value="P:homologous chromosome pairing at meiosis"/>
    <property type="evidence" value="ECO:0007669"/>
    <property type="project" value="TreeGrafter"/>
</dbReference>
<evidence type="ECO:0000256" key="3">
    <source>
        <dbReference type="ARBA" id="ARBA00023172"/>
    </source>
</evidence>
<feature type="coiled-coil region" evidence="6">
    <location>
        <begin position="85"/>
        <end position="156"/>
    </location>
</feature>
<keyword evidence="6" id="KW-0175">Coiled coil</keyword>
<dbReference type="InterPro" id="IPR036388">
    <property type="entry name" value="WH-like_DNA-bd_sf"/>
</dbReference>
<evidence type="ECO:0000256" key="4">
    <source>
        <dbReference type="ARBA" id="ARBA00023242"/>
    </source>
</evidence>
<dbReference type="PANTHER" id="PTHR15938:SF0">
    <property type="entry name" value="HOMOLOGOUS-PAIRING PROTEIN 2 HOMOLOG"/>
    <property type="match status" value="1"/>
</dbReference>
<comment type="subcellular location">
    <subcellularLocation>
        <location evidence="1">Nucleus</location>
    </subcellularLocation>
</comment>
<name>A0A6B2LGM6_9EUKA</name>
<dbReference type="GO" id="GO:0120231">
    <property type="term" value="C:DNA recombinase auxiliary factor complex"/>
    <property type="evidence" value="ECO:0007669"/>
    <property type="project" value="TreeGrafter"/>
</dbReference>
<feature type="domain" description="Homologous-pairing protein 2 winged helix" evidence="7">
    <location>
        <begin position="14"/>
        <end position="76"/>
    </location>
</feature>
<dbReference type="AlphaFoldDB" id="A0A6B2LGM6"/>
<keyword evidence="3" id="KW-0233">DNA recombination</keyword>
<dbReference type="GO" id="GO:0003690">
    <property type="term" value="F:double-stranded DNA binding"/>
    <property type="evidence" value="ECO:0007669"/>
    <property type="project" value="TreeGrafter"/>
</dbReference>
<protein>
    <recommendedName>
        <fullName evidence="7">Homologous-pairing protein 2 winged helix domain-containing protein</fullName>
    </recommendedName>
</protein>
<dbReference type="Pfam" id="PF07106">
    <property type="entry name" value="WHD_TBPIP"/>
    <property type="match status" value="1"/>
</dbReference>
<dbReference type="EMBL" id="GIBP01006982">
    <property type="protein sequence ID" value="NDV35951.1"/>
    <property type="molecule type" value="Transcribed_RNA"/>
</dbReference>
<dbReference type="GO" id="GO:0120230">
    <property type="term" value="F:recombinase activator activity"/>
    <property type="evidence" value="ECO:0007669"/>
    <property type="project" value="TreeGrafter"/>
</dbReference>
<evidence type="ECO:0000313" key="8">
    <source>
        <dbReference type="EMBL" id="NDV35951.1"/>
    </source>
</evidence>
<evidence type="ECO:0000256" key="5">
    <source>
        <dbReference type="ARBA" id="ARBA00023254"/>
    </source>
</evidence>
<sequence length="239" mass="27952">MSKARTKKTKDAADDVQVVWEYMRSQNRPYNQKNVFDNIHGKDKGISQAKVTKILDDLVTQGKLKVKNFKNKNVYWVTQEEFKVLDCSEQGLKEVETNIENLKNQSNELTTTVKELEQRNRELKEQPVNQQIDAIIEEVNQQLIQVRSELDKLAQTRKPVDEQKKKEIQTSYNTTKQEWKKRKRIFSDIWGVLSESMDAKKAKKTMADIGIETDEDKRVKVDEDSTSKIIKTTQMKKKN</sequence>
<evidence type="ECO:0000256" key="6">
    <source>
        <dbReference type="SAM" id="Coils"/>
    </source>
</evidence>
<evidence type="ECO:0000256" key="1">
    <source>
        <dbReference type="ARBA" id="ARBA00004123"/>
    </source>
</evidence>
<dbReference type="PANTHER" id="PTHR15938">
    <property type="entry name" value="TBP-1 INTERACTING PROTEIN"/>
    <property type="match status" value="1"/>
</dbReference>
<reference evidence="8" key="1">
    <citation type="journal article" date="2020" name="J. Eukaryot. Microbiol.">
        <title>De novo Sequencing, Assembly and Annotation of the Transcriptome for the Free-Living Testate Amoeba Arcella intermedia.</title>
        <authorList>
            <person name="Ribeiro G.M."/>
            <person name="Porfirio-Sousa A.L."/>
            <person name="Maurer-Alcala X.X."/>
            <person name="Katz L.A."/>
            <person name="Lahr D.J.G."/>
        </authorList>
    </citation>
    <scope>NUCLEOTIDE SEQUENCE</scope>
</reference>
<dbReference type="GO" id="GO:0000794">
    <property type="term" value="C:condensed nuclear chromosome"/>
    <property type="evidence" value="ECO:0007669"/>
    <property type="project" value="TreeGrafter"/>
</dbReference>
<evidence type="ECO:0000256" key="2">
    <source>
        <dbReference type="ARBA" id="ARBA00007922"/>
    </source>
</evidence>
<keyword evidence="5" id="KW-0469">Meiosis</keyword>
<proteinExistence type="inferred from homology"/>
<keyword evidence="4" id="KW-0539">Nucleus</keyword>
<dbReference type="GO" id="GO:0010774">
    <property type="term" value="P:meiotic strand invasion involved in reciprocal meiotic recombination"/>
    <property type="evidence" value="ECO:0007669"/>
    <property type="project" value="TreeGrafter"/>
</dbReference>
<accession>A0A6B2LGM6</accession>